<protein>
    <submittedName>
        <fullName evidence="1">Uncharacterized protein</fullName>
    </submittedName>
</protein>
<accession>A0A8J2PTK7</accession>
<evidence type="ECO:0000313" key="2">
    <source>
        <dbReference type="Proteomes" id="UP000708208"/>
    </source>
</evidence>
<sequence>DNLLAAFEGKTSSQFRKLILEFIGEVLEALFSDLDNFCNFTILFIDVADQFW</sequence>
<reference evidence="1" key="1">
    <citation type="submission" date="2021-06" db="EMBL/GenBank/DDBJ databases">
        <authorList>
            <person name="Hodson N. C."/>
            <person name="Mongue J. A."/>
            <person name="Jaron S. K."/>
        </authorList>
    </citation>
    <scope>NUCLEOTIDE SEQUENCE</scope>
</reference>
<dbReference type="EMBL" id="CAJVCH010543308">
    <property type="protein sequence ID" value="CAG7827381.1"/>
    <property type="molecule type" value="Genomic_DNA"/>
</dbReference>
<proteinExistence type="predicted"/>
<gene>
    <name evidence="1" type="ORF">AFUS01_LOCUS37372</name>
</gene>
<dbReference type="Proteomes" id="UP000708208">
    <property type="component" value="Unassembled WGS sequence"/>
</dbReference>
<name>A0A8J2PTK7_9HEXA</name>
<dbReference type="AlphaFoldDB" id="A0A8J2PTK7"/>
<feature type="non-terminal residue" evidence="1">
    <location>
        <position position="1"/>
    </location>
</feature>
<keyword evidence="2" id="KW-1185">Reference proteome</keyword>
<comment type="caution">
    <text evidence="1">The sequence shown here is derived from an EMBL/GenBank/DDBJ whole genome shotgun (WGS) entry which is preliminary data.</text>
</comment>
<feature type="non-terminal residue" evidence="1">
    <location>
        <position position="52"/>
    </location>
</feature>
<organism evidence="1 2">
    <name type="scientific">Allacma fusca</name>
    <dbReference type="NCBI Taxonomy" id="39272"/>
    <lineage>
        <taxon>Eukaryota</taxon>
        <taxon>Metazoa</taxon>
        <taxon>Ecdysozoa</taxon>
        <taxon>Arthropoda</taxon>
        <taxon>Hexapoda</taxon>
        <taxon>Collembola</taxon>
        <taxon>Symphypleona</taxon>
        <taxon>Sminthuridae</taxon>
        <taxon>Allacma</taxon>
    </lineage>
</organism>
<evidence type="ECO:0000313" key="1">
    <source>
        <dbReference type="EMBL" id="CAG7827381.1"/>
    </source>
</evidence>